<protein>
    <submittedName>
        <fullName evidence="12">Mitochondrial inner membrane protein OXA1L, putative</fullName>
    </submittedName>
</protein>
<comment type="similarity">
    <text evidence="2 9">Belongs to the OXA1/ALB3/YidC family.</text>
</comment>
<evidence type="ECO:0000256" key="7">
    <source>
        <dbReference type="ARBA" id="ARBA00023128"/>
    </source>
</evidence>
<reference evidence="12" key="1">
    <citation type="submission" date="2007-04" db="EMBL/GenBank/DDBJ databases">
        <title>Annotation of Pediculus humanus corporis strain USDA.</title>
        <authorList>
            <person name="Kirkness E."/>
            <person name="Hannick L."/>
            <person name="Hass B."/>
            <person name="Bruggner R."/>
            <person name="Lawson D."/>
            <person name="Bidwell S."/>
            <person name="Joardar V."/>
            <person name="Caler E."/>
            <person name="Walenz B."/>
            <person name="Inman J."/>
            <person name="Schobel S."/>
            <person name="Galinsky K."/>
            <person name="Amedeo P."/>
            <person name="Strausberg R."/>
        </authorList>
    </citation>
    <scope>NUCLEOTIDE SEQUENCE</scope>
    <source>
        <strain evidence="12">USDA</strain>
    </source>
</reference>
<organism>
    <name type="scientific">Pediculus humanus subsp. corporis</name>
    <name type="common">Body louse</name>
    <dbReference type="NCBI Taxonomy" id="121224"/>
    <lineage>
        <taxon>Eukaryota</taxon>
        <taxon>Metazoa</taxon>
        <taxon>Ecdysozoa</taxon>
        <taxon>Arthropoda</taxon>
        <taxon>Hexapoda</taxon>
        <taxon>Insecta</taxon>
        <taxon>Pterygota</taxon>
        <taxon>Neoptera</taxon>
        <taxon>Paraneoptera</taxon>
        <taxon>Psocodea</taxon>
        <taxon>Troctomorpha</taxon>
        <taxon>Phthiraptera</taxon>
        <taxon>Anoplura</taxon>
        <taxon>Pediculidae</taxon>
        <taxon>Pediculus</taxon>
    </lineage>
</organism>
<evidence type="ECO:0000256" key="1">
    <source>
        <dbReference type="ARBA" id="ARBA00004448"/>
    </source>
</evidence>
<keyword evidence="5" id="KW-0809">Transit peptide</keyword>
<dbReference type="GO" id="GO:0005743">
    <property type="term" value="C:mitochondrial inner membrane"/>
    <property type="evidence" value="ECO:0007669"/>
    <property type="project" value="UniProtKB-SubCell"/>
</dbReference>
<dbReference type="Proteomes" id="UP000009046">
    <property type="component" value="Unassembled WGS sequence"/>
</dbReference>
<feature type="domain" description="Membrane insertase YidC/Oxa/ALB C-terminal" evidence="11">
    <location>
        <begin position="8"/>
        <end position="166"/>
    </location>
</feature>
<evidence type="ECO:0000256" key="10">
    <source>
        <dbReference type="SAM" id="Phobius"/>
    </source>
</evidence>
<evidence type="ECO:0000256" key="6">
    <source>
        <dbReference type="ARBA" id="ARBA00022989"/>
    </source>
</evidence>
<dbReference type="VEuPathDB" id="VectorBase:PHUM019440"/>
<dbReference type="PANTHER" id="PTHR12428">
    <property type="entry name" value="OXA1"/>
    <property type="match status" value="1"/>
</dbReference>
<proteinExistence type="inferred from homology"/>
<feature type="transmembrane region" description="Helical" evidence="10">
    <location>
        <begin position="43"/>
        <end position="66"/>
    </location>
</feature>
<dbReference type="CTD" id="8233869"/>
<dbReference type="InterPro" id="IPR028055">
    <property type="entry name" value="YidC/Oxa/ALB_C"/>
</dbReference>
<keyword evidence="7" id="KW-0496">Mitochondrion</keyword>
<reference evidence="13" key="3">
    <citation type="submission" date="2020-05" db="UniProtKB">
        <authorList>
            <consortium name="EnsemblMetazoa"/>
        </authorList>
    </citation>
    <scope>IDENTIFICATION</scope>
    <source>
        <strain evidence="13">USDA</strain>
    </source>
</reference>
<dbReference type="InParanoid" id="E0V9R1"/>
<feature type="transmembrane region" description="Helical" evidence="10">
    <location>
        <begin position="94"/>
        <end position="113"/>
    </location>
</feature>
<keyword evidence="4" id="KW-0999">Mitochondrion inner membrane</keyword>
<dbReference type="EMBL" id="DS234996">
    <property type="protein sequence ID" value="EEB10117.1"/>
    <property type="molecule type" value="Genomic_DNA"/>
</dbReference>
<dbReference type="Pfam" id="PF02096">
    <property type="entry name" value="60KD_IMP"/>
    <property type="match status" value="1"/>
</dbReference>
<dbReference type="EMBL" id="AAZO01000235">
    <property type="status" value="NOT_ANNOTATED_CDS"/>
    <property type="molecule type" value="Genomic_DNA"/>
</dbReference>
<dbReference type="RefSeq" id="XP_002422855.1">
    <property type="nucleotide sequence ID" value="XM_002422810.1"/>
</dbReference>
<dbReference type="OMA" id="WWGSIAV"/>
<keyword evidence="6 10" id="KW-1133">Transmembrane helix</keyword>
<dbReference type="PANTHER" id="PTHR12428:SF66">
    <property type="entry name" value="MITOCHONDRIAL INNER MEMBRANE PROTEIN OXA1L"/>
    <property type="match status" value="1"/>
</dbReference>
<evidence type="ECO:0000259" key="11">
    <source>
        <dbReference type="Pfam" id="PF02096"/>
    </source>
</evidence>
<name>E0V9R1_PEDHC</name>
<evidence type="ECO:0000313" key="13">
    <source>
        <dbReference type="EnsemblMetazoa" id="PHUM019440-PA"/>
    </source>
</evidence>
<dbReference type="GeneID" id="8233869"/>
<dbReference type="CDD" id="cd20069">
    <property type="entry name" value="5TM_Oxa1-like"/>
    <property type="match status" value="1"/>
</dbReference>
<evidence type="ECO:0000256" key="3">
    <source>
        <dbReference type="ARBA" id="ARBA00022692"/>
    </source>
</evidence>
<evidence type="ECO:0000313" key="12">
    <source>
        <dbReference type="EMBL" id="EEB10117.1"/>
    </source>
</evidence>
<comment type="subcellular location">
    <subcellularLocation>
        <location evidence="9">Membrane</location>
        <topology evidence="9">Multi-pass membrane protein</topology>
    </subcellularLocation>
    <subcellularLocation>
        <location evidence="1">Mitochondrion inner membrane</location>
        <topology evidence="1">Multi-pass membrane protein</topology>
    </subcellularLocation>
</comment>
<gene>
    <name evidence="13" type="primary">8233869</name>
    <name evidence="12" type="ORF">Phum_PHUM019440</name>
</gene>
<dbReference type="AlphaFoldDB" id="E0V9R1"/>
<dbReference type="GO" id="GO:0032979">
    <property type="term" value="P:protein insertion into mitochondrial inner membrane from matrix"/>
    <property type="evidence" value="ECO:0007669"/>
    <property type="project" value="TreeGrafter"/>
</dbReference>
<dbReference type="GO" id="GO:0032977">
    <property type="term" value="F:membrane insertase activity"/>
    <property type="evidence" value="ECO:0007669"/>
    <property type="project" value="InterPro"/>
</dbReference>
<dbReference type="HOGENOM" id="CLU_1361881_0_0_1"/>
<evidence type="ECO:0000313" key="14">
    <source>
        <dbReference type="Proteomes" id="UP000009046"/>
    </source>
</evidence>
<dbReference type="STRING" id="121224.E0V9R1"/>
<evidence type="ECO:0000256" key="5">
    <source>
        <dbReference type="ARBA" id="ARBA00022946"/>
    </source>
</evidence>
<dbReference type="KEGG" id="phu:Phum_PHUM019440"/>
<sequence length="201" mass="22973">MQNNLPQIQGYQNKINEAKLTGNYYEVAHHVNELQEFMKTKQIGALGFFIPAFAQAPIFLSMFWGLRAMTNLPVESMKTGGLFWFTDLTVPDPYYVLPVMVSCTFFAIMETGAEGNSMGTIQQIWLRYLFRFLPVILFPITMNFPAALQCYWTMSNLTSLGTVLFLKIPAVANYFQIPKSIKHDPSLIQRKDKLSDFKSSK</sequence>
<keyword evidence="14" id="KW-1185">Reference proteome</keyword>
<reference evidence="12" key="2">
    <citation type="submission" date="2007-04" db="EMBL/GenBank/DDBJ databases">
        <title>The genome of the human body louse.</title>
        <authorList>
            <consortium name="The Human Body Louse Genome Consortium"/>
            <person name="Kirkness E."/>
            <person name="Walenz B."/>
            <person name="Hass B."/>
            <person name="Bruggner R."/>
            <person name="Strausberg R."/>
        </authorList>
    </citation>
    <scope>NUCLEOTIDE SEQUENCE</scope>
    <source>
        <strain evidence="12">USDA</strain>
    </source>
</reference>
<keyword evidence="8 10" id="KW-0472">Membrane</keyword>
<evidence type="ECO:0000256" key="9">
    <source>
        <dbReference type="RuleBase" id="RU003945"/>
    </source>
</evidence>
<evidence type="ECO:0000256" key="2">
    <source>
        <dbReference type="ARBA" id="ARBA00009877"/>
    </source>
</evidence>
<dbReference type="eggNOG" id="KOG1239">
    <property type="taxonomic scope" value="Eukaryota"/>
</dbReference>
<evidence type="ECO:0000256" key="8">
    <source>
        <dbReference type="ARBA" id="ARBA00023136"/>
    </source>
</evidence>
<accession>E0V9R1</accession>
<dbReference type="OrthoDB" id="2148490at2759"/>
<evidence type="ECO:0000256" key="4">
    <source>
        <dbReference type="ARBA" id="ARBA00022792"/>
    </source>
</evidence>
<dbReference type="EnsemblMetazoa" id="PHUM019440-RA">
    <property type="protein sequence ID" value="PHUM019440-PA"/>
    <property type="gene ID" value="PHUM019440"/>
</dbReference>
<dbReference type="InterPro" id="IPR001708">
    <property type="entry name" value="YidC/ALB3/OXA1/COX18"/>
</dbReference>
<feature type="transmembrane region" description="Helical" evidence="10">
    <location>
        <begin position="125"/>
        <end position="145"/>
    </location>
</feature>
<keyword evidence="3 9" id="KW-0812">Transmembrane</keyword>